<sequence>MKILMKGGIWKNTEDEILKAAVMKYGKNQWARISSLLVRKSAKQCKARWYEWIDPSVRKTEWSKEEDEKLLHLAKVMPTQWRTIAPIVGRTPAQCLERYQKLLDEAEAAEKAGQLGLSSYSAEAGPSADDVRRLRPGEIDPDPETKPARPDPVDMDDDEKEMLSEARARLANTQGKKAKRKAREKQLEESRRLAALQKRRELKAAGMDVRVHKKIKGMDYNADIPLERKPTPGVYDTKDELTRQPRSIPFRRTTVQELDGIKPREREEELRKRDLKNSKEKKANNLLAQINQLVNLNKSSGSRKLNLPEPQVGQAELEDIAKLGHQTKASNISNSDISVTSGLIEDYTSMTPSQATPRTSTPAVDTVRLEARNLLALKNIQTPLLGEDDSSLNNLHAGTGFEGATPRNNTLTTPNPLLSQTPGHPGSFATPRGPNTILGSTPSTNSHPLLRDGFGINSASGFNMDEASYKSWRNELKRKMQKGFLQLPSPLNDFEIVLPDEGPGDDLEESNAPHTNGAHMLEDAADEELRLKRERDIFEASQWKSRVAKNNLPRPSINFNLNQVAELLDLETQSLPEDLKTAKQLINSEMIKVISHDIVTNSSLDLDDSVNPDFLSYAELDPITQEYIEQAQSLINIDTEDIQDTSSHPSLESLSYKLPSDLSKLKRTALLNNDLQEQLGSSHGPYIAHSNELLEKISSLYEQIDDAKIQFDSVVFLQQQEEIGASHRIQQWQELLERETQISSYLQQRYKQLQNQIMKSQVS</sequence>
<dbReference type="EMBL" id="KQ964583">
    <property type="protein sequence ID" value="KXN68316.1"/>
    <property type="molecule type" value="Genomic_DNA"/>
</dbReference>
<evidence type="ECO:0000256" key="6">
    <source>
        <dbReference type="ARBA" id="ARBA00023187"/>
    </source>
</evidence>
<dbReference type="CDD" id="cd11659">
    <property type="entry name" value="SANT_CDC5_II"/>
    <property type="match status" value="1"/>
</dbReference>
<dbReference type="InterPro" id="IPR009057">
    <property type="entry name" value="Homeodomain-like_sf"/>
</dbReference>
<dbReference type="Gene3D" id="1.10.10.60">
    <property type="entry name" value="Homeodomain-like"/>
    <property type="match status" value="2"/>
</dbReference>
<dbReference type="PANTHER" id="PTHR45885:SF1">
    <property type="entry name" value="CELL DIVISION CYCLE 5-LIKE PROTEIN"/>
    <property type="match status" value="1"/>
</dbReference>
<evidence type="ECO:0000259" key="10">
    <source>
        <dbReference type="PROSITE" id="PS51294"/>
    </source>
</evidence>
<evidence type="ECO:0000256" key="1">
    <source>
        <dbReference type="ARBA" id="ARBA00010506"/>
    </source>
</evidence>
<reference evidence="11 12" key="1">
    <citation type="journal article" date="2015" name="Genome Biol. Evol.">
        <title>Phylogenomic analyses indicate that early fungi evolved digesting cell walls of algal ancestors of land plants.</title>
        <authorList>
            <person name="Chang Y."/>
            <person name="Wang S."/>
            <person name="Sekimoto S."/>
            <person name="Aerts A.L."/>
            <person name="Choi C."/>
            <person name="Clum A."/>
            <person name="LaButti K.M."/>
            <person name="Lindquist E.A."/>
            <person name="Yee Ngan C."/>
            <person name="Ohm R.A."/>
            <person name="Salamov A.A."/>
            <person name="Grigoriev I.V."/>
            <person name="Spatafora J.W."/>
            <person name="Berbee M.L."/>
        </authorList>
    </citation>
    <scope>NUCLEOTIDE SEQUENCE [LARGE SCALE GENOMIC DNA]</scope>
    <source>
        <strain evidence="11 12">NRRL 28638</strain>
    </source>
</reference>
<evidence type="ECO:0000256" key="5">
    <source>
        <dbReference type="ARBA" id="ARBA00023125"/>
    </source>
</evidence>
<keyword evidence="3" id="KW-0747">Spliceosome</keyword>
<dbReference type="OrthoDB" id="1410009at2759"/>
<evidence type="ECO:0000256" key="8">
    <source>
        <dbReference type="SAM" id="MobiDB-lite"/>
    </source>
</evidence>
<dbReference type="GO" id="GO:0000398">
    <property type="term" value="P:mRNA splicing, via spliceosome"/>
    <property type="evidence" value="ECO:0007669"/>
    <property type="project" value="InterPro"/>
</dbReference>
<comment type="similarity">
    <text evidence="1">Belongs to the CEF1 family.</text>
</comment>
<evidence type="ECO:0000256" key="4">
    <source>
        <dbReference type="ARBA" id="ARBA00022737"/>
    </source>
</evidence>
<keyword evidence="5" id="KW-0238">DNA-binding</keyword>
<protein>
    <recommendedName>
        <fullName evidence="13">Pre-mRNA-splicing factor CEF1</fullName>
    </recommendedName>
</protein>
<dbReference type="SUPFAM" id="SSF46689">
    <property type="entry name" value="Homeodomain-like"/>
    <property type="match status" value="1"/>
</dbReference>
<dbReference type="InterPro" id="IPR017930">
    <property type="entry name" value="Myb_dom"/>
</dbReference>
<dbReference type="GO" id="GO:0003677">
    <property type="term" value="F:DNA binding"/>
    <property type="evidence" value="ECO:0007669"/>
    <property type="project" value="UniProtKB-KW"/>
</dbReference>
<proteinExistence type="inferred from homology"/>
<dbReference type="CDD" id="cd00167">
    <property type="entry name" value="SANT"/>
    <property type="match status" value="1"/>
</dbReference>
<keyword evidence="12" id="KW-1185">Reference proteome</keyword>
<feature type="domain" description="HTH myb-type" evidence="10">
    <location>
        <begin position="54"/>
        <end position="107"/>
    </location>
</feature>
<feature type="compositionally biased region" description="Polar residues" evidence="8">
    <location>
        <begin position="437"/>
        <end position="447"/>
    </location>
</feature>
<feature type="domain" description="Myb-like" evidence="9">
    <location>
        <begin position="54"/>
        <end position="103"/>
    </location>
</feature>
<keyword evidence="6" id="KW-0508">mRNA splicing</keyword>
<dbReference type="Pfam" id="PF13921">
    <property type="entry name" value="Myb_DNA-bind_6"/>
    <property type="match status" value="1"/>
</dbReference>
<dbReference type="GO" id="GO:0000974">
    <property type="term" value="C:Prp19 complex"/>
    <property type="evidence" value="ECO:0007669"/>
    <property type="project" value="InterPro"/>
</dbReference>
<dbReference type="GO" id="GO:0005681">
    <property type="term" value="C:spliceosomal complex"/>
    <property type="evidence" value="ECO:0007669"/>
    <property type="project" value="UniProtKB-KW"/>
</dbReference>
<dbReference type="Proteomes" id="UP000070444">
    <property type="component" value="Unassembled WGS sequence"/>
</dbReference>
<dbReference type="AlphaFoldDB" id="A0A137NZR0"/>
<dbReference type="SMART" id="SM00717">
    <property type="entry name" value="SANT"/>
    <property type="match status" value="2"/>
</dbReference>
<dbReference type="FunFam" id="1.10.10.60:FF:000021">
    <property type="entry name" value="CDC5 cell division cycle 5-like"/>
    <property type="match status" value="1"/>
</dbReference>
<feature type="compositionally biased region" description="Basic and acidic residues" evidence="8">
    <location>
        <begin position="129"/>
        <end position="152"/>
    </location>
</feature>
<dbReference type="PROSITE" id="PS51294">
    <property type="entry name" value="HTH_MYB"/>
    <property type="match status" value="2"/>
</dbReference>
<keyword evidence="7" id="KW-0539">Nucleus</keyword>
<dbReference type="InterPro" id="IPR021786">
    <property type="entry name" value="Cdc5p/Cef1_C"/>
</dbReference>
<gene>
    <name evidence="11" type="ORF">CONCODRAFT_79804</name>
</gene>
<keyword evidence="2" id="KW-0507">mRNA processing</keyword>
<evidence type="ECO:0000256" key="2">
    <source>
        <dbReference type="ARBA" id="ARBA00022664"/>
    </source>
</evidence>
<feature type="region of interest" description="Disordered" evidence="8">
    <location>
        <begin position="418"/>
        <end position="448"/>
    </location>
</feature>
<evidence type="ECO:0000256" key="3">
    <source>
        <dbReference type="ARBA" id="ARBA00022728"/>
    </source>
</evidence>
<evidence type="ECO:0000256" key="7">
    <source>
        <dbReference type="ARBA" id="ARBA00023242"/>
    </source>
</evidence>
<dbReference type="PANTHER" id="PTHR45885">
    <property type="entry name" value="CELL DIVISION CYCLE 5-LIKE PROTEIN"/>
    <property type="match status" value="1"/>
</dbReference>
<feature type="domain" description="Myb-like" evidence="9">
    <location>
        <begin position="2"/>
        <end position="53"/>
    </location>
</feature>
<evidence type="ECO:0008006" key="13">
    <source>
        <dbReference type="Google" id="ProtNLM"/>
    </source>
</evidence>
<name>A0A137NZR0_CONC2</name>
<evidence type="ECO:0000259" key="9">
    <source>
        <dbReference type="PROSITE" id="PS50090"/>
    </source>
</evidence>
<dbReference type="InterPro" id="IPR047242">
    <property type="entry name" value="CDC5L/Cef1"/>
</dbReference>
<dbReference type="STRING" id="796925.A0A137NZR0"/>
<evidence type="ECO:0000313" key="11">
    <source>
        <dbReference type="EMBL" id="KXN68316.1"/>
    </source>
</evidence>
<evidence type="ECO:0000313" key="12">
    <source>
        <dbReference type="Proteomes" id="UP000070444"/>
    </source>
</evidence>
<dbReference type="PROSITE" id="PS50090">
    <property type="entry name" value="MYB_LIKE"/>
    <property type="match status" value="2"/>
</dbReference>
<accession>A0A137NZR0</accession>
<keyword evidence="4" id="KW-0677">Repeat</keyword>
<dbReference type="OMA" id="CKAMGNE"/>
<feature type="region of interest" description="Disordered" evidence="8">
    <location>
        <begin position="117"/>
        <end position="189"/>
    </location>
</feature>
<organism evidence="11 12">
    <name type="scientific">Conidiobolus coronatus (strain ATCC 28846 / CBS 209.66 / NRRL 28638)</name>
    <name type="common">Delacroixia coronata</name>
    <dbReference type="NCBI Taxonomy" id="796925"/>
    <lineage>
        <taxon>Eukaryota</taxon>
        <taxon>Fungi</taxon>
        <taxon>Fungi incertae sedis</taxon>
        <taxon>Zoopagomycota</taxon>
        <taxon>Entomophthoromycotina</taxon>
        <taxon>Entomophthoromycetes</taxon>
        <taxon>Entomophthorales</taxon>
        <taxon>Ancylistaceae</taxon>
        <taxon>Conidiobolus</taxon>
    </lineage>
</organism>
<feature type="domain" description="HTH myb-type" evidence="10">
    <location>
        <begin position="1"/>
        <end position="49"/>
    </location>
</feature>
<feature type="region of interest" description="Disordered" evidence="8">
    <location>
        <begin position="498"/>
        <end position="517"/>
    </location>
</feature>
<dbReference type="InterPro" id="IPR001005">
    <property type="entry name" value="SANT/Myb"/>
</dbReference>
<dbReference type="InterPro" id="IPR047240">
    <property type="entry name" value="SANT_CDC5L_II"/>
</dbReference>
<dbReference type="Pfam" id="PF11831">
    <property type="entry name" value="Myb_Cef"/>
    <property type="match status" value="1"/>
</dbReference>